<protein>
    <recommendedName>
        <fullName evidence="3">F-box domain-containing protein</fullName>
    </recommendedName>
</protein>
<sequence>MEGQLSSPIQKATADVLMLIFDTYCQTPSERSLTLDFPQKPQDILNRKEPFVLSHVCRDWRRIITTMPNLWNEISIAGIVNDRHLFLARLYLERSGTTPLYITVYHEIRRWLLPLGLSTLRCSKTGMLFEILLESRARWRSLRASLNDVPNNLVEAFSVEAFPILQTANIDDCSGEFPPGGDVIARAPQLRRYYLGDFRAIALSNSSLLTQITHLDTGRCRPTSVNDILAALPLLPHLTHLSFHIDSSQGPFPILDSRIPFPSLQSLAIQDISGKALTDILNSMDLPSLRSLRIITYRDRPEFWEQFDQAMSRSPLESLHWTEYLNFRDLGRITDCLRCSSLRGLTDLQLSVSHDAVPSQALALLSTGVLPKLRSFGFSWDSFATFAMGQVAERELVDMVAARVAKSRELAPEDILVGLESECEDGSWLSLVADEFHNKYGVDITREDFYLPKDVSRLSCSGLPTLPVESDCVR</sequence>
<evidence type="ECO:0000313" key="1">
    <source>
        <dbReference type="EMBL" id="KAL0953248.1"/>
    </source>
</evidence>
<dbReference type="InterPro" id="IPR032675">
    <property type="entry name" value="LRR_dom_sf"/>
</dbReference>
<evidence type="ECO:0000313" key="2">
    <source>
        <dbReference type="Proteomes" id="UP001556367"/>
    </source>
</evidence>
<proteinExistence type="predicted"/>
<accession>A0ABR3JCT6</accession>
<dbReference type="Gene3D" id="3.80.10.10">
    <property type="entry name" value="Ribonuclease Inhibitor"/>
    <property type="match status" value="1"/>
</dbReference>
<gene>
    <name evidence="1" type="ORF">HGRIS_004499</name>
</gene>
<name>A0ABR3JCT6_9AGAR</name>
<evidence type="ECO:0008006" key="3">
    <source>
        <dbReference type="Google" id="ProtNLM"/>
    </source>
</evidence>
<organism evidence="1 2">
    <name type="scientific">Hohenbuehelia grisea</name>
    <dbReference type="NCBI Taxonomy" id="104357"/>
    <lineage>
        <taxon>Eukaryota</taxon>
        <taxon>Fungi</taxon>
        <taxon>Dikarya</taxon>
        <taxon>Basidiomycota</taxon>
        <taxon>Agaricomycotina</taxon>
        <taxon>Agaricomycetes</taxon>
        <taxon>Agaricomycetidae</taxon>
        <taxon>Agaricales</taxon>
        <taxon>Pleurotineae</taxon>
        <taxon>Pleurotaceae</taxon>
        <taxon>Hohenbuehelia</taxon>
    </lineage>
</organism>
<dbReference type="Proteomes" id="UP001556367">
    <property type="component" value="Unassembled WGS sequence"/>
</dbReference>
<dbReference type="SUPFAM" id="SSF52047">
    <property type="entry name" value="RNI-like"/>
    <property type="match status" value="1"/>
</dbReference>
<comment type="caution">
    <text evidence="1">The sequence shown here is derived from an EMBL/GenBank/DDBJ whole genome shotgun (WGS) entry which is preliminary data.</text>
</comment>
<reference evidence="2" key="1">
    <citation type="submission" date="2024-06" db="EMBL/GenBank/DDBJ databases">
        <title>Multi-omics analyses provide insights into the biosynthesis of the anticancer antibiotic pleurotin in Hohenbuehelia grisea.</title>
        <authorList>
            <person name="Weaver J.A."/>
            <person name="Alberti F."/>
        </authorList>
    </citation>
    <scope>NUCLEOTIDE SEQUENCE [LARGE SCALE GENOMIC DNA]</scope>
    <source>
        <strain evidence="2">T-177</strain>
    </source>
</reference>
<keyword evidence="2" id="KW-1185">Reference proteome</keyword>
<dbReference type="EMBL" id="JASNQZ010000008">
    <property type="protein sequence ID" value="KAL0953248.1"/>
    <property type="molecule type" value="Genomic_DNA"/>
</dbReference>